<keyword evidence="4" id="KW-1185">Reference proteome</keyword>
<accession>A0A1E5XMF4</accession>
<evidence type="ECO:0000259" key="2">
    <source>
        <dbReference type="PROSITE" id="PS50110"/>
    </source>
</evidence>
<gene>
    <name evidence="3" type="ORF">VW23_024300</name>
</gene>
<dbReference type="SUPFAM" id="SSF52172">
    <property type="entry name" value="CheY-like"/>
    <property type="match status" value="1"/>
</dbReference>
<organism evidence="3 4">
    <name type="scientific">Devosia insulae DS-56</name>
    <dbReference type="NCBI Taxonomy" id="1116389"/>
    <lineage>
        <taxon>Bacteria</taxon>
        <taxon>Pseudomonadati</taxon>
        <taxon>Pseudomonadota</taxon>
        <taxon>Alphaproteobacteria</taxon>
        <taxon>Hyphomicrobiales</taxon>
        <taxon>Devosiaceae</taxon>
        <taxon>Devosia</taxon>
    </lineage>
</organism>
<dbReference type="InterPro" id="IPR011006">
    <property type="entry name" value="CheY-like_superfamily"/>
</dbReference>
<dbReference type="EMBL" id="LAJE02000259">
    <property type="protein sequence ID" value="OEO29758.1"/>
    <property type="molecule type" value="Genomic_DNA"/>
</dbReference>
<sequence>MNDARHHRVMEPQMQGLHALVVEEEYLVAAGIEQTLRAAGAADVTIRNNANTARALDFSGFALAVIEARFGSADAVALCAALRAARVPVVVTSADVAVQALFTGATPLAKPFDTEALLAACVAARRREVK</sequence>
<reference evidence="3 4" key="1">
    <citation type="journal article" date="2015" name="Genome Announc.">
        <title>Genome Assemblies of Three Soil-Associated Devosia species: D. insulae, D. limi, and D. soli.</title>
        <authorList>
            <person name="Hassan Y.I."/>
            <person name="Lepp D."/>
            <person name="Zhou T."/>
        </authorList>
    </citation>
    <scope>NUCLEOTIDE SEQUENCE [LARGE SCALE GENOMIC DNA]</scope>
    <source>
        <strain evidence="3 4">DS-56</strain>
    </source>
</reference>
<dbReference type="InterPro" id="IPR001789">
    <property type="entry name" value="Sig_transdc_resp-reg_receiver"/>
</dbReference>
<name>A0A1E5XMF4_9HYPH</name>
<dbReference type="Proteomes" id="UP000095463">
    <property type="component" value="Unassembled WGS sequence"/>
</dbReference>
<evidence type="ECO:0000256" key="1">
    <source>
        <dbReference type="PROSITE-ProRule" id="PRU00169"/>
    </source>
</evidence>
<dbReference type="PROSITE" id="PS50110">
    <property type="entry name" value="RESPONSE_REGULATORY"/>
    <property type="match status" value="1"/>
</dbReference>
<evidence type="ECO:0000313" key="3">
    <source>
        <dbReference type="EMBL" id="OEO29758.1"/>
    </source>
</evidence>
<dbReference type="GO" id="GO:0000160">
    <property type="term" value="P:phosphorelay signal transduction system"/>
    <property type="evidence" value="ECO:0007669"/>
    <property type="project" value="InterPro"/>
</dbReference>
<dbReference type="Gene3D" id="3.40.50.2300">
    <property type="match status" value="1"/>
</dbReference>
<comment type="caution">
    <text evidence="1">Lacks conserved residue(s) required for the propagation of feature annotation.</text>
</comment>
<protein>
    <recommendedName>
        <fullName evidence="2">Response regulatory domain-containing protein</fullName>
    </recommendedName>
</protein>
<comment type="caution">
    <text evidence="3">The sequence shown here is derived from an EMBL/GenBank/DDBJ whole genome shotgun (WGS) entry which is preliminary data.</text>
</comment>
<proteinExistence type="predicted"/>
<evidence type="ECO:0000313" key="4">
    <source>
        <dbReference type="Proteomes" id="UP000095463"/>
    </source>
</evidence>
<feature type="domain" description="Response regulatory" evidence="2">
    <location>
        <begin position="18"/>
        <end position="125"/>
    </location>
</feature>
<dbReference type="AlphaFoldDB" id="A0A1E5XMF4"/>